<dbReference type="InterPro" id="IPR008271">
    <property type="entry name" value="Ser/Thr_kinase_AS"/>
</dbReference>
<sequence>MIQLPFGLILKWSDGTRVEEVSAMQVARAAGFPAPKVICYGEHPDAPHAPVSNLMTRLPGKELGQVYEKLSSEDQKSVQRELKGYLDVMRGWKDLRGGKTISSLLGTSIRSVRIPNHFAGPFESEEEFNEYLIRPSWAGGFPSEEAYNDALSLAKGMGKISHKIVFTHGDLKPHNILVKGGRIIGFLDWESAGWYPDYWDFTTALRFTRDDFWWYSFVVGLGGSAYLAELKCERALTSLTSASYY</sequence>
<dbReference type="InterPro" id="IPR051678">
    <property type="entry name" value="AGP_Transferase"/>
</dbReference>
<dbReference type="HOGENOM" id="CLU_021768_8_1_1"/>
<keyword evidence="2" id="KW-0808">Transferase</keyword>
<organism evidence="3">
    <name type="scientific">Metarhizium acridum (strain CQMa 102)</name>
    <dbReference type="NCBI Taxonomy" id="655827"/>
    <lineage>
        <taxon>Eukaryota</taxon>
        <taxon>Fungi</taxon>
        <taxon>Dikarya</taxon>
        <taxon>Ascomycota</taxon>
        <taxon>Pezizomycotina</taxon>
        <taxon>Sordariomycetes</taxon>
        <taxon>Hypocreomycetidae</taxon>
        <taxon>Hypocreales</taxon>
        <taxon>Clavicipitaceae</taxon>
        <taxon>Metarhizium</taxon>
    </lineage>
</organism>
<feature type="domain" description="Aminoglycoside phosphotransferase" evidence="1">
    <location>
        <begin position="17"/>
        <end position="211"/>
    </location>
</feature>
<dbReference type="InterPro" id="IPR011009">
    <property type="entry name" value="Kinase-like_dom_sf"/>
</dbReference>
<dbReference type="OMA" id="HNIMIGP"/>
<evidence type="ECO:0000259" key="1">
    <source>
        <dbReference type="Pfam" id="PF01636"/>
    </source>
</evidence>
<dbReference type="PROSITE" id="PS00108">
    <property type="entry name" value="PROTEIN_KINASE_ST"/>
    <property type="match status" value="1"/>
</dbReference>
<dbReference type="Gene3D" id="3.90.1200.10">
    <property type="match status" value="1"/>
</dbReference>
<evidence type="ECO:0000313" key="2">
    <source>
        <dbReference type="EMBL" id="EFY84946.1"/>
    </source>
</evidence>
<gene>
    <name evidence="2" type="ORF">MAC_09021</name>
</gene>
<dbReference type="PANTHER" id="PTHR21310:SF55">
    <property type="entry name" value="AMINOGLYCOSIDE PHOSPHOTRANSFERASE DOMAIN-CONTAINING PROTEIN"/>
    <property type="match status" value="1"/>
</dbReference>
<dbReference type="Proteomes" id="UP000002499">
    <property type="component" value="Unassembled WGS sequence"/>
</dbReference>
<keyword evidence="3" id="KW-1185">Reference proteome</keyword>
<evidence type="ECO:0000313" key="3">
    <source>
        <dbReference type="Proteomes" id="UP000002499"/>
    </source>
</evidence>
<dbReference type="SUPFAM" id="SSF56112">
    <property type="entry name" value="Protein kinase-like (PK-like)"/>
    <property type="match status" value="1"/>
</dbReference>
<protein>
    <submittedName>
        <fullName evidence="2">Phosphotransferase family protein</fullName>
    </submittedName>
</protein>
<accession>E9EGM3</accession>
<name>E9EGM3_METAQ</name>
<dbReference type="eggNOG" id="ENOG502SHQX">
    <property type="taxonomic scope" value="Eukaryota"/>
</dbReference>
<proteinExistence type="predicted"/>
<dbReference type="AlphaFoldDB" id="E9EGM3"/>
<dbReference type="InterPro" id="IPR002575">
    <property type="entry name" value="Aminoglycoside_PTrfase"/>
</dbReference>
<dbReference type="Pfam" id="PF01636">
    <property type="entry name" value="APH"/>
    <property type="match status" value="1"/>
</dbReference>
<dbReference type="GO" id="GO:0004672">
    <property type="term" value="F:protein kinase activity"/>
    <property type="evidence" value="ECO:0007669"/>
    <property type="project" value="InterPro"/>
</dbReference>
<dbReference type="InParanoid" id="E9EGM3"/>
<reference evidence="2 3" key="1">
    <citation type="journal article" date="2011" name="PLoS Genet.">
        <title>Genome sequencing and comparative transcriptomics of the model entomopathogenic fungi Metarhizium anisopliae and M. acridum.</title>
        <authorList>
            <person name="Gao Q."/>
            <person name="Jin K."/>
            <person name="Ying S.H."/>
            <person name="Zhang Y."/>
            <person name="Xiao G."/>
            <person name="Shang Y."/>
            <person name="Duan Z."/>
            <person name="Hu X."/>
            <person name="Xie X.Q."/>
            <person name="Zhou G."/>
            <person name="Peng G."/>
            <person name="Luo Z."/>
            <person name="Huang W."/>
            <person name="Wang B."/>
            <person name="Fang W."/>
            <person name="Wang S."/>
            <person name="Zhong Y."/>
            <person name="Ma L.J."/>
            <person name="St Leger R.J."/>
            <person name="Zhao G.P."/>
            <person name="Pei Y."/>
            <person name="Feng M.G."/>
            <person name="Xia Y."/>
            <person name="Wang C."/>
        </authorList>
    </citation>
    <scope>NUCLEOTIDE SEQUENCE [LARGE SCALE GENOMIC DNA]</scope>
    <source>
        <strain evidence="2 3">CQMa 102</strain>
    </source>
</reference>
<dbReference type="OrthoDB" id="3250044at2759"/>
<dbReference type="EMBL" id="GL698597">
    <property type="protein sequence ID" value="EFY84946.1"/>
    <property type="molecule type" value="Genomic_DNA"/>
</dbReference>
<dbReference type="PANTHER" id="PTHR21310">
    <property type="entry name" value="AMINOGLYCOSIDE PHOSPHOTRANSFERASE-RELATED-RELATED"/>
    <property type="match status" value="1"/>
</dbReference>